<gene>
    <name evidence="2" type="ORF">WK57_17250</name>
</gene>
<dbReference type="InterPro" id="IPR011050">
    <property type="entry name" value="Pectin_lyase_fold/virulence"/>
</dbReference>
<dbReference type="Gene3D" id="2.160.20.10">
    <property type="entry name" value="Single-stranded right-handed beta-helix, Pectin lyase-like"/>
    <property type="match status" value="1"/>
</dbReference>
<dbReference type="Pfam" id="PF05860">
    <property type="entry name" value="TPS"/>
    <property type="match status" value="1"/>
</dbReference>
<accession>A0AA40R8H1</accession>
<evidence type="ECO:0000313" key="3">
    <source>
        <dbReference type="Proteomes" id="UP000070119"/>
    </source>
</evidence>
<organism evidence="2 3">
    <name type="scientific">Burkholderia ubonensis</name>
    <dbReference type="NCBI Taxonomy" id="101571"/>
    <lineage>
        <taxon>Bacteria</taxon>
        <taxon>Pseudomonadati</taxon>
        <taxon>Pseudomonadota</taxon>
        <taxon>Betaproteobacteria</taxon>
        <taxon>Burkholderiales</taxon>
        <taxon>Burkholderiaceae</taxon>
        <taxon>Burkholderia</taxon>
        <taxon>Burkholderia cepacia complex</taxon>
    </lineage>
</organism>
<protein>
    <recommendedName>
        <fullName evidence="1">Filamentous haemagglutinin FhaB/tRNA nuclease CdiA-like TPS domain-containing protein</fullName>
    </recommendedName>
</protein>
<sequence>MLEVTQQRSTLQGALEAFGGKLDVLVANQHGVTINGLRTLNVGRLGVTTGQVLPQADGTVRVGVRQGDVLIERGGIDTKG</sequence>
<evidence type="ECO:0000313" key="2">
    <source>
        <dbReference type="EMBL" id="KWZ58284.1"/>
    </source>
</evidence>
<proteinExistence type="predicted"/>
<dbReference type="NCBIfam" id="TIGR01901">
    <property type="entry name" value="adhes_NPXG"/>
    <property type="match status" value="1"/>
</dbReference>
<dbReference type="EMBL" id="LNJU01000003">
    <property type="protein sequence ID" value="KWZ58284.1"/>
    <property type="molecule type" value="Genomic_DNA"/>
</dbReference>
<dbReference type="Proteomes" id="UP000070119">
    <property type="component" value="Unassembled WGS sequence"/>
</dbReference>
<reference evidence="2 3" key="1">
    <citation type="submission" date="2015-11" db="EMBL/GenBank/DDBJ databases">
        <authorList>
            <person name="Sahl J."/>
            <person name="Wagner D."/>
            <person name="Keim P."/>
        </authorList>
    </citation>
    <scope>NUCLEOTIDE SEQUENCE [LARGE SCALE GENOMIC DNA]</scope>
    <source>
        <strain evidence="2 3">MSMB1157</strain>
    </source>
</reference>
<evidence type="ECO:0000259" key="1">
    <source>
        <dbReference type="Pfam" id="PF05860"/>
    </source>
</evidence>
<comment type="caution">
    <text evidence="2">The sequence shown here is derived from an EMBL/GenBank/DDBJ whole genome shotgun (WGS) entry which is preliminary data.</text>
</comment>
<feature type="domain" description="Filamentous haemagglutinin FhaB/tRNA nuclease CdiA-like TPS" evidence="1">
    <location>
        <begin position="6"/>
        <end position="77"/>
    </location>
</feature>
<dbReference type="InterPro" id="IPR012334">
    <property type="entry name" value="Pectin_lyas_fold"/>
</dbReference>
<dbReference type="SUPFAM" id="SSF51126">
    <property type="entry name" value="Pectin lyase-like"/>
    <property type="match status" value="1"/>
</dbReference>
<dbReference type="InterPro" id="IPR008638">
    <property type="entry name" value="FhaB/CdiA-like_TPS"/>
</dbReference>
<name>A0AA40R8H1_9BURK</name>
<dbReference type="AlphaFoldDB" id="A0AA40R8H1"/>